<protein>
    <submittedName>
        <fullName evidence="1">Family 10 glycosylhydrolase</fullName>
    </submittedName>
</protein>
<dbReference type="EMBL" id="JAAOIW010000016">
    <property type="protein sequence ID" value="NHN34197.1"/>
    <property type="molecule type" value="Genomic_DNA"/>
</dbReference>
<evidence type="ECO:0000313" key="1">
    <source>
        <dbReference type="EMBL" id="NHN34197.1"/>
    </source>
</evidence>
<dbReference type="InterPro" id="IPR028212">
    <property type="entry name" value="GHL6"/>
</dbReference>
<dbReference type="SUPFAM" id="SSF51445">
    <property type="entry name" value="(Trans)glycosidases"/>
    <property type="match status" value="1"/>
</dbReference>
<proteinExistence type="predicted"/>
<sequence>MASWWSGNKLRLVQNNLRETDANLDVDLLIGDLEKLAANVLMMNAGGIVAFYPTKLEYHYRAEGQQKDLLKEAIDKAHAAGLKFIARFDFSKAHESIYNKQPDWFYRTKEGKEVNYHGIVHTCINGYYQREYSLKLISEVISQYEVDGIFFNMFGYQTHDYSGYDYGICFCDSCKSRFREWSGGLELPLSESLEDPVYRKYKEFQDATTKEMLDRIHDLVKSSNKDIAISTYNEHKVDIVRKESNTDNRRPHPVWLYSASENVKSLEDAWEDKLISNCCINAIDLVHRFTAVSKHEMNIRLKESLASGSGLDFCIIGVFEDYPDRENLPTVANIFQYHKEHEQYYGNFLSVADVALIKPGGAARKSLKEYSGIFKMLKEQHILFDVIHQNNLKIMQQRHSLEKVGRYRIVIVPDIAEFSAEDLLLLEALFNEGVQLLSTGRSFTEGEANVSFLQRVFDVLPKEVQIYERDAAYLQTSDKTLFKHFLERDWIFLKGAFQQLEFGPSTTKQLPFITPSTFGPPERASGHGISGESFGAAIRSNGLYSSDRSGIGSLNSVGVREADGSSAHSRGAVYLPWQAGELYYKYGYADHKHVVLDILDDMASARLKLTTNAPQNVEVFFNRLDAHTYILHLLNLSGFNGTTYFEPVPIYDLEISLHDIGDCKLLDILTPSVIANFTTINGNTAIQLPELKDFAAIVIKVKASI</sequence>
<reference evidence="1" key="1">
    <citation type="submission" date="2020-03" db="EMBL/GenBank/DDBJ databases">
        <title>Draft sequencing of Paenibacilllus sp. S3N08.</title>
        <authorList>
            <person name="Kim D.-U."/>
        </authorList>
    </citation>
    <scope>NUCLEOTIDE SEQUENCE</scope>
    <source>
        <strain evidence="1">S3N08</strain>
    </source>
</reference>
<organism evidence="1 2">
    <name type="scientific">Paenibacillus agricola</name>
    <dbReference type="NCBI Taxonomy" id="2716264"/>
    <lineage>
        <taxon>Bacteria</taxon>
        <taxon>Bacillati</taxon>
        <taxon>Bacillota</taxon>
        <taxon>Bacilli</taxon>
        <taxon>Bacillales</taxon>
        <taxon>Paenibacillaceae</taxon>
        <taxon>Paenibacillus</taxon>
    </lineage>
</organism>
<dbReference type="InterPro" id="IPR029062">
    <property type="entry name" value="Class_I_gatase-like"/>
</dbReference>
<evidence type="ECO:0000313" key="2">
    <source>
        <dbReference type="Proteomes" id="UP001165962"/>
    </source>
</evidence>
<dbReference type="Gene3D" id="3.40.50.880">
    <property type="match status" value="1"/>
</dbReference>
<dbReference type="Pfam" id="PF14871">
    <property type="entry name" value="GHL6"/>
    <property type="match status" value="1"/>
</dbReference>
<dbReference type="Gene3D" id="3.20.20.80">
    <property type="entry name" value="Glycosidases"/>
    <property type="match status" value="1"/>
</dbReference>
<name>A0ABX0JH14_9BACL</name>
<keyword evidence="2" id="KW-1185">Reference proteome</keyword>
<comment type="caution">
    <text evidence="1">The sequence shown here is derived from an EMBL/GenBank/DDBJ whole genome shotgun (WGS) entry which is preliminary data.</text>
</comment>
<gene>
    <name evidence="1" type="ORF">G9U52_30725</name>
</gene>
<dbReference type="InterPro" id="IPR017853">
    <property type="entry name" value="GH"/>
</dbReference>
<accession>A0ABX0JH14</accession>
<dbReference type="RefSeq" id="WP_166154880.1">
    <property type="nucleotide sequence ID" value="NZ_JAAOIW010000016.1"/>
</dbReference>
<dbReference type="Proteomes" id="UP001165962">
    <property type="component" value="Unassembled WGS sequence"/>
</dbReference>